<dbReference type="InterPro" id="IPR009075">
    <property type="entry name" value="AcylCo_DH/oxidase_C"/>
</dbReference>
<reference evidence="9 10" key="1">
    <citation type="journal article" date="2018" name="J. Biol. Chem.">
        <title>Discovery of the actinoplanic acid pathway in Streptomyces rapamycinicus reveals a genetically conserved synergism with rapamycin.</title>
        <authorList>
            <person name="Mrak P."/>
            <person name="Krastel P."/>
            <person name="Pivk Lukancic P."/>
            <person name="Tao J."/>
            <person name="Pistorius D."/>
            <person name="Moore C.M."/>
        </authorList>
    </citation>
    <scope>NUCLEOTIDE SEQUENCE [LARGE SCALE GENOMIC DNA]</scope>
    <source>
        <strain evidence="9 10">NRRL 5491</strain>
    </source>
</reference>
<dbReference type="Gene3D" id="1.20.140.10">
    <property type="entry name" value="Butyryl-CoA Dehydrogenase, subunit A, domain 3"/>
    <property type="match status" value="1"/>
</dbReference>
<dbReference type="InterPro" id="IPR006091">
    <property type="entry name" value="Acyl-CoA_Oxase/DH_mid-dom"/>
</dbReference>
<evidence type="ECO:0000313" key="9">
    <source>
        <dbReference type="EMBL" id="RLV71864.1"/>
    </source>
</evidence>
<dbReference type="FunFam" id="1.20.140.10:FF:000012">
    <property type="entry name" value="Acyl-CoA dehydrogenase fadE12"/>
    <property type="match status" value="1"/>
</dbReference>
<gene>
    <name evidence="9" type="ORF">D3C57_145095</name>
</gene>
<feature type="domain" description="Acyl-CoA dehydrogenase/oxidase N-terminal" evidence="8">
    <location>
        <begin position="14"/>
        <end position="122"/>
    </location>
</feature>
<evidence type="ECO:0000256" key="5">
    <source>
        <dbReference type="RuleBase" id="RU362125"/>
    </source>
</evidence>
<evidence type="ECO:0000259" key="8">
    <source>
        <dbReference type="Pfam" id="PF02771"/>
    </source>
</evidence>
<dbReference type="Gene3D" id="2.40.110.10">
    <property type="entry name" value="Butyryl-CoA Dehydrogenase, subunit A, domain 2"/>
    <property type="match status" value="1"/>
</dbReference>
<dbReference type="PANTHER" id="PTHR43884">
    <property type="entry name" value="ACYL-COA DEHYDROGENASE"/>
    <property type="match status" value="1"/>
</dbReference>
<dbReference type="PROSITE" id="PS00073">
    <property type="entry name" value="ACYL_COA_DH_2"/>
    <property type="match status" value="1"/>
</dbReference>
<feature type="domain" description="Acyl-CoA dehydrogenase/oxidase C-terminal" evidence="6">
    <location>
        <begin position="237"/>
        <end position="383"/>
    </location>
</feature>
<dbReference type="GO" id="GO:0050660">
    <property type="term" value="F:flavin adenine dinucleotide binding"/>
    <property type="evidence" value="ECO:0007669"/>
    <property type="project" value="InterPro"/>
</dbReference>
<dbReference type="Pfam" id="PF02771">
    <property type="entry name" value="Acyl-CoA_dh_N"/>
    <property type="match status" value="1"/>
</dbReference>
<dbReference type="Pfam" id="PF02770">
    <property type="entry name" value="Acyl-CoA_dh_M"/>
    <property type="match status" value="1"/>
</dbReference>
<evidence type="ECO:0000256" key="1">
    <source>
        <dbReference type="ARBA" id="ARBA00001974"/>
    </source>
</evidence>
<organism evidence="9 10">
    <name type="scientific">Streptomyces rapamycinicus (strain ATCC 29253 / DSM 41530 / NRRL 5491 / AYB-994)</name>
    <name type="common">Streptomyces hygroscopicus (strain ATCC 29253)</name>
    <dbReference type="NCBI Taxonomy" id="1343740"/>
    <lineage>
        <taxon>Bacteria</taxon>
        <taxon>Bacillati</taxon>
        <taxon>Actinomycetota</taxon>
        <taxon>Actinomycetes</taxon>
        <taxon>Kitasatosporales</taxon>
        <taxon>Streptomycetaceae</taxon>
        <taxon>Streptomyces</taxon>
        <taxon>Streptomyces violaceusniger group</taxon>
    </lineage>
</organism>
<dbReference type="PIRSF" id="PIRSF016578">
    <property type="entry name" value="HsaA"/>
    <property type="match status" value="1"/>
</dbReference>
<dbReference type="EMBL" id="QYCY01000004">
    <property type="protein sequence ID" value="RLV71864.1"/>
    <property type="molecule type" value="Genomic_DNA"/>
</dbReference>
<evidence type="ECO:0000256" key="4">
    <source>
        <dbReference type="ARBA" id="ARBA00022827"/>
    </source>
</evidence>
<accession>A0A0A0NXC6</accession>
<comment type="cofactor">
    <cofactor evidence="1 5">
        <name>FAD</name>
        <dbReference type="ChEBI" id="CHEBI:57692"/>
    </cofactor>
</comment>
<name>A0A0A0NXC6_STRRN</name>
<evidence type="ECO:0000259" key="6">
    <source>
        <dbReference type="Pfam" id="PF00441"/>
    </source>
</evidence>
<dbReference type="Gene3D" id="1.10.540.10">
    <property type="entry name" value="Acyl-CoA dehydrogenase/oxidase, N-terminal domain"/>
    <property type="match status" value="1"/>
</dbReference>
<protein>
    <submittedName>
        <fullName evidence="9">Acyl-CoA dehydrogenase</fullName>
    </submittedName>
</protein>
<evidence type="ECO:0000259" key="7">
    <source>
        <dbReference type="Pfam" id="PF02770"/>
    </source>
</evidence>
<dbReference type="InterPro" id="IPR036250">
    <property type="entry name" value="AcylCo_DH-like_C"/>
</dbReference>
<dbReference type="InterPro" id="IPR006089">
    <property type="entry name" value="Acyl-CoA_DH_CS"/>
</dbReference>
<dbReference type="PANTHER" id="PTHR43884:SF12">
    <property type="entry name" value="ISOVALERYL-COA DEHYDROGENASE, MITOCHONDRIAL-RELATED"/>
    <property type="match status" value="1"/>
</dbReference>
<dbReference type="eggNOG" id="COG1960">
    <property type="taxonomic scope" value="Bacteria"/>
</dbReference>
<keyword evidence="3 5" id="KW-0285">Flavoprotein</keyword>
<dbReference type="SUPFAM" id="SSF47203">
    <property type="entry name" value="Acyl-CoA dehydrogenase C-terminal domain-like"/>
    <property type="match status" value="1"/>
</dbReference>
<keyword evidence="4 5" id="KW-0274">FAD</keyword>
<dbReference type="HOGENOM" id="CLU_018204_0_2_11"/>
<keyword evidence="5" id="KW-0560">Oxidoreductase</keyword>
<dbReference type="Pfam" id="PF00441">
    <property type="entry name" value="Acyl-CoA_dh_1"/>
    <property type="match status" value="1"/>
</dbReference>
<dbReference type="STRING" id="1343740.M271_49665"/>
<dbReference type="AlphaFoldDB" id="A0A0A0NXC6"/>
<evidence type="ECO:0000313" key="10">
    <source>
        <dbReference type="Proteomes" id="UP000281594"/>
    </source>
</evidence>
<dbReference type="InterPro" id="IPR046373">
    <property type="entry name" value="Acyl-CoA_Oxase/DH_mid-dom_sf"/>
</dbReference>
<comment type="caution">
    <text evidence="9">The sequence shown here is derived from an EMBL/GenBank/DDBJ whole genome shotgun (WGS) entry which is preliminary data.</text>
</comment>
<sequence>MTTVATTARSDRTELRRDLRQLIDTICADYPDAYWREVDEARHYPEEFVDALTGTGCLGALVPEEYGGLGIGLGDASVLLEGINANGGNAGPVHAQLYTMGSVLRHGSEEQKRRYLPDIAAGRVRLQAFGVTEPTAGTDTTRIRTTATRTDDGYVVDGQKVFISRVQHSDLMLLLARTARREDVARKSDGMSLFLIDLREVEGVELRPIRTMVNHETNEVFFNSVRIPADALIGEEGEGFRYVLDGMNAERILIASECVGDGRWFVRRASRYATEREVFERPIGRNQGVQFPIAQAHVHIEAADLMRWKAADLFDAGLPCAAEANMAKLLASNASWEAADVALQTHGGYGMTAEYDIERKFRETRLYRIAPISSNLILSYIGEHVLGMPRSF</sequence>
<feature type="domain" description="Acyl-CoA oxidase/dehydrogenase middle" evidence="7">
    <location>
        <begin position="128"/>
        <end position="225"/>
    </location>
</feature>
<dbReference type="GO" id="GO:0003995">
    <property type="term" value="F:acyl-CoA dehydrogenase activity"/>
    <property type="evidence" value="ECO:0007669"/>
    <property type="project" value="InterPro"/>
</dbReference>
<evidence type="ECO:0000256" key="2">
    <source>
        <dbReference type="ARBA" id="ARBA00009347"/>
    </source>
</evidence>
<dbReference type="Proteomes" id="UP000281594">
    <property type="component" value="Unassembled WGS sequence"/>
</dbReference>
<comment type="similarity">
    <text evidence="2 5">Belongs to the acyl-CoA dehydrogenase family.</text>
</comment>
<dbReference type="InterPro" id="IPR037069">
    <property type="entry name" value="AcylCoA_DH/ox_N_sf"/>
</dbReference>
<dbReference type="KEGG" id="src:M271_49665"/>
<dbReference type="SUPFAM" id="SSF56645">
    <property type="entry name" value="Acyl-CoA dehydrogenase NM domain-like"/>
    <property type="match status" value="1"/>
</dbReference>
<dbReference type="InterPro" id="IPR013786">
    <property type="entry name" value="AcylCoA_DH/ox_N"/>
</dbReference>
<dbReference type="InterPro" id="IPR009100">
    <property type="entry name" value="AcylCoA_DH/oxidase_NM_dom_sf"/>
</dbReference>
<dbReference type="RefSeq" id="WP_020874774.1">
    <property type="nucleotide sequence ID" value="NC_022785.1"/>
</dbReference>
<proteinExistence type="inferred from homology"/>
<dbReference type="FunFam" id="2.40.110.10:FF:000014">
    <property type="entry name" value="Probable acyl-CoA dehydrogenase"/>
    <property type="match status" value="1"/>
</dbReference>
<evidence type="ECO:0000256" key="3">
    <source>
        <dbReference type="ARBA" id="ARBA00022630"/>
    </source>
</evidence>